<reference evidence="1" key="2">
    <citation type="journal article" date="2015" name="Fish Shellfish Immunol.">
        <title>Early steps in the European eel (Anguilla anguilla)-Vibrio vulnificus interaction in the gills: Role of the RtxA13 toxin.</title>
        <authorList>
            <person name="Callol A."/>
            <person name="Pajuelo D."/>
            <person name="Ebbesson L."/>
            <person name="Teles M."/>
            <person name="MacKenzie S."/>
            <person name="Amaro C."/>
        </authorList>
    </citation>
    <scope>NUCLEOTIDE SEQUENCE</scope>
</reference>
<sequence length="10" mass="1338">MFKFCSQQRY</sequence>
<proteinExistence type="predicted"/>
<reference evidence="1" key="1">
    <citation type="submission" date="2014-11" db="EMBL/GenBank/DDBJ databases">
        <authorList>
            <person name="Amaro Gonzalez C."/>
        </authorList>
    </citation>
    <scope>NUCLEOTIDE SEQUENCE</scope>
</reference>
<organism evidence="1">
    <name type="scientific">Anguilla anguilla</name>
    <name type="common">European freshwater eel</name>
    <name type="synonym">Muraena anguilla</name>
    <dbReference type="NCBI Taxonomy" id="7936"/>
    <lineage>
        <taxon>Eukaryota</taxon>
        <taxon>Metazoa</taxon>
        <taxon>Chordata</taxon>
        <taxon>Craniata</taxon>
        <taxon>Vertebrata</taxon>
        <taxon>Euteleostomi</taxon>
        <taxon>Actinopterygii</taxon>
        <taxon>Neopterygii</taxon>
        <taxon>Teleostei</taxon>
        <taxon>Anguilliformes</taxon>
        <taxon>Anguillidae</taxon>
        <taxon>Anguilla</taxon>
    </lineage>
</organism>
<evidence type="ECO:0000313" key="1">
    <source>
        <dbReference type="EMBL" id="JAH65494.1"/>
    </source>
</evidence>
<name>A0A0E9UI07_ANGAN</name>
<dbReference type="EMBL" id="GBXM01043083">
    <property type="protein sequence ID" value="JAH65494.1"/>
    <property type="molecule type" value="Transcribed_RNA"/>
</dbReference>
<protein>
    <submittedName>
        <fullName evidence="1">Uncharacterized protein</fullName>
    </submittedName>
</protein>
<accession>A0A0E9UI07</accession>